<evidence type="ECO:0000259" key="8">
    <source>
        <dbReference type="PROSITE" id="PS50109"/>
    </source>
</evidence>
<dbReference type="InterPro" id="IPR036890">
    <property type="entry name" value="HATPase_C_sf"/>
</dbReference>
<dbReference type="EMBL" id="QGMJ01000161">
    <property type="protein sequence ID" value="TVY40850.1"/>
    <property type="molecule type" value="Genomic_DNA"/>
</dbReference>
<dbReference type="Pfam" id="PF02518">
    <property type="entry name" value="HATPase_c"/>
    <property type="match status" value="1"/>
</dbReference>
<dbReference type="PROSITE" id="PS50110">
    <property type="entry name" value="RESPONSE_REGULATORY"/>
    <property type="match status" value="1"/>
</dbReference>
<evidence type="ECO:0000256" key="7">
    <source>
        <dbReference type="SAM" id="MobiDB-lite"/>
    </source>
</evidence>
<dbReference type="GO" id="GO:0000155">
    <property type="term" value="F:phosphorelay sensor kinase activity"/>
    <property type="evidence" value="ECO:0007669"/>
    <property type="project" value="InterPro"/>
</dbReference>
<feature type="region of interest" description="Disordered" evidence="7">
    <location>
        <begin position="267"/>
        <end position="362"/>
    </location>
</feature>
<feature type="compositionally biased region" description="Low complexity" evidence="7">
    <location>
        <begin position="314"/>
        <end position="324"/>
    </location>
</feature>
<dbReference type="InterPro" id="IPR003594">
    <property type="entry name" value="HATPase_dom"/>
</dbReference>
<name>A0A8H8RUI6_9HELO</name>
<dbReference type="Pfam" id="PF00072">
    <property type="entry name" value="Response_reg"/>
    <property type="match status" value="1"/>
</dbReference>
<dbReference type="SUPFAM" id="SSF55781">
    <property type="entry name" value="GAF domain-like"/>
    <property type="match status" value="1"/>
</dbReference>
<proteinExistence type="predicted"/>
<evidence type="ECO:0000256" key="3">
    <source>
        <dbReference type="ARBA" id="ARBA00022553"/>
    </source>
</evidence>
<evidence type="ECO:0000259" key="9">
    <source>
        <dbReference type="PROSITE" id="PS50110"/>
    </source>
</evidence>
<keyword evidence="3 6" id="KW-0597">Phosphoprotein</keyword>
<dbReference type="GO" id="GO:0005886">
    <property type="term" value="C:plasma membrane"/>
    <property type="evidence" value="ECO:0007669"/>
    <property type="project" value="TreeGrafter"/>
</dbReference>
<dbReference type="SUPFAM" id="SSF52172">
    <property type="entry name" value="CheY-like"/>
    <property type="match status" value="1"/>
</dbReference>
<accession>A0A8H8RUI6</accession>
<reference evidence="10 11" key="1">
    <citation type="submission" date="2018-05" db="EMBL/GenBank/DDBJ databases">
        <title>Genome sequencing and assembly of the regulated plant pathogen Lachnellula willkommii and related sister species for the development of diagnostic species identification markers.</title>
        <authorList>
            <person name="Giroux E."/>
            <person name="Bilodeau G."/>
        </authorList>
    </citation>
    <scope>NUCLEOTIDE SEQUENCE [LARGE SCALE GENOMIC DNA]</scope>
    <source>
        <strain evidence="10 11">CBS 197.66</strain>
    </source>
</reference>
<dbReference type="PROSITE" id="PS50109">
    <property type="entry name" value="HIS_KIN"/>
    <property type="match status" value="1"/>
</dbReference>
<dbReference type="PANTHER" id="PTHR43047:SF72">
    <property type="entry name" value="OSMOSENSING HISTIDINE PROTEIN KINASE SLN1"/>
    <property type="match status" value="1"/>
</dbReference>
<sequence>MPKQATITARERELYRYFQPEETNSASDEKKAATDPCLTAFAQLGALRLNTKRGIISLTTGTTEFIIAESGQALSLQRNDDADDRLWHGVGATKCPSNTHTTVGSDSVNHFCRTGDQYLVVNDTTKDDRYKNKCIVRQEPHVRFMAAVPLQTRPAPNQPSMIIGNYIAVDNKPREAGLTESEIQFMTDMAVTVMDYLEAGLVKRKQFRAERMIKAMSLFIEGKSTLRDWWLEYGHRFQDSIVHHKRAKNVVDLKHLADAEFGVQEPPVNLSKGLHDWPGHDDIPSQTPSSSAPSRAGHDFGDGRPMLPREESHTTASDTTGHTTLVSKSWKDRDSSVTTFDTLTGPATEQTENRHSVSFDLPPHQVSSDVSKELQDALLSTDLKRVFSRASNLIREAIGVEGVVFFDASVGSFGGSADKNVMEEKAPGAFQTDKSHTSSEDESGRKQSVPDLDISAASASDSAQHTEASEKYCSVLGFSSRHRSSLLGHQIPEGKVQLPESMLRRLLKRYPHGKIFNFDGDGVYSSGDSDQQSGRDSEPNSTLHPSSQDTKARRNRLSKEAEAKAILKVLPAARSVFWFPLWDNSRERWFAGTLVFSTSPTRSLCPYEDLTYLAAFGNSAMAEVARLSAQVLDKMKSDFISSISHELRSPLHGVLASVEFLQETSMTEDQEDMVNNIHASGKVLLDTINHVLDFSKVNRKAKNKIRITKFTGKRRKKQFKEHPIDDDAEDTADMCVLSEEVIESIYAGHSISRSVLDPSSKHKRNSSINSNHLPLTIITDIAWHPNWTFEMDPGAWSRILMNLFSNAMKYTKSGFIKVSLDVEKEPLSRGKRARPILTLKVKDSGKGISKEFLKHRLYKPFTQEDSLATGAGLGLSIVRHIIQDLGGSIDFVSEQGTGTEATVRMPLTEMSTPTKSDGPNYVAEARVATKGFRYSLESFDKYPDIAEEPTGILSAEVEAAMLLKSSVQTLMSEWFDMELSTTAAAETSTDVVVIMESGMGERSVKDILQSYTCDRPTKSGKSVAIVLCSTYHPGPKMHSCGAFQIFYHQQPYGPHKVAKSLHSAFVQHTGPIPESELDGHKVSPPTAGTSYFPPTHTAVLTPHPTDPINGSAPAKELESQFIPDASRKALDSGKEDNPPTNAVPVVIQPKDLRVLLVEDNEINLKLLIATMRKLGITHSTATNGLEALNTYKNSGGAFDVIFMDISMPIMSGIDSTRHIRRFERDEGLEPTRLIALTGAANPNTRQEAFSSGVDLFLTKPVPMRELRGMLEDLRREAMRILEQTDILDGPVEAKMDVEVEGAE</sequence>
<evidence type="ECO:0000256" key="6">
    <source>
        <dbReference type="PROSITE-ProRule" id="PRU00169"/>
    </source>
</evidence>
<keyword evidence="5 10" id="KW-0418">Kinase</keyword>
<feature type="domain" description="Histidine kinase" evidence="8">
    <location>
        <begin position="642"/>
        <end position="909"/>
    </location>
</feature>
<feature type="domain" description="Response regulatory" evidence="9">
    <location>
        <begin position="1153"/>
        <end position="1274"/>
    </location>
</feature>
<dbReference type="PRINTS" id="PR00344">
    <property type="entry name" value="BCTRLSENSOR"/>
</dbReference>
<evidence type="ECO:0000256" key="2">
    <source>
        <dbReference type="ARBA" id="ARBA00012438"/>
    </source>
</evidence>
<dbReference type="InterPro" id="IPR005467">
    <property type="entry name" value="His_kinase_dom"/>
</dbReference>
<evidence type="ECO:0000256" key="5">
    <source>
        <dbReference type="ARBA" id="ARBA00022777"/>
    </source>
</evidence>
<dbReference type="Proteomes" id="UP000462212">
    <property type="component" value="Unassembled WGS sequence"/>
</dbReference>
<dbReference type="InterPro" id="IPR011006">
    <property type="entry name" value="CheY-like_superfamily"/>
</dbReference>
<dbReference type="SUPFAM" id="SSF47384">
    <property type="entry name" value="Homodimeric domain of signal transducing histidine kinase"/>
    <property type="match status" value="1"/>
</dbReference>
<feature type="region of interest" description="Disordered" evidence="7">
    <location>
        <begin position="428"/>
        <end position="448"/>
    </location>
</feature>
<evidence type="ECO:0000313" key="11">
    <source>
        <dbReference type="Proteomes" id="UP000462212"/>
    </source>
</evidence>
<feature type="compositionally biased region" description="Low complexity" evidence="7">
    <location>
        <begin position="521"/>
        <end position="532"/>
    </location>
</feature>
<gene>
    <name evidence="10" type="primary">luxQ</name>
    <name evidence="10" type="ORF">LSUB1_G004615</name>
</gene>
<dbReference type="SUPFAM" id="SSF55874">
    <property type="entry name" value="ATPase domain of HSP90 chaperone/DNA topoisomerase II/histidine kinase"/>
    <property type="match status" value="1"/>
</dbReference>
<dbReference type="InterPro" id="IPR003661">
    <property type="entry name" value="HisK_dim/P_dom"/>
</dbReference>
<organism evidence="10 11">
    <name type="scientific">Lachnellula subtilissima</name>
    <dbReference type="NCBI Taxonomy" id="602034"/>
    <lineage>
        <taxon>Eukaryota</taxon>
        <taxon>Fungi</taxon>
        <taxon>Dikarya</taxon>
        <taxon>Ascomycota</taxon>
        <taxon>Pezizomycotina</taxon>
        <taxon>Leotiomycetes</taxon>
        <taxon>Helotiales</taxon>
        <taxon>Lachnaceae</taxon>
        <taxon>Lachnellula</taxon>
    </lineage>
</organism>
<dbReference type="CDD" id="cd00082">
    <property type="entry name" value="HisKA"/>
    <property type="match status" value="1"/>
</dbReference>
<dbReference type="CDD" id="cd17546">
    <property type="entry name" value="REC_hyHK_CKI1_RcsC-like"/>
    <property type="match status" value="1"/>
</dbReference>
<dbReference type="PANTHER" id="PTHR43047">
    <property type="entry name" value="TWO-COMPONENT HISTIDINE PROTEIN KINASE"/>
    <property type="match status" value="1"/>
</dbReference>
<dbReference type="InterPro" id="IPR001789">
    <property type="entry name" value="Sig_transdc_resp-reg_receiver"/>
</dbReference>
<dbReference type="InterPro" id="IPR036097">
    <property type="entry name" value="HisK_dim/P_sf"/>
</dbReference>
<dbReference type="Pfam" id="PF00512">
    <property type="entry name" value="HisKA"/>
    <property type="match status" value="1"/>
</dbReference>
<feature type="compositionally biased region" description="Polar residues" evidence="7">
    <location>
        <begin position="284"/>
        <end position="293"/>
    </location>
</feature>
<feature type="modified residue" description="4-aspartylphosphate" evidence="6">
    <location>
        <position position="1204"/>
    </location>
</feature>
<dbReference type="SMART" id="SM00448">
    <property type="entry name" value="REC"/>
    <property type="match status" value="1"/>
</dbReference>
<feature type="compositionally biased region" description="Polar residues" evidence="7">
    <location>
        <begin position="336"/>
        <end position="350"/>
    </location>
</feature>
<evidence type="ECO:0000256" key="1">
    <source>
        <dbReference type="ARBA" id="ARBA00000085"/>
    </source>
</evidence>
<evidence type="ECO:0000313" key="10">
    <source>
        <dbReference type="EMBL" id="TVY40850.1"/>
    </source>
</evidence>
<feature type="compositionally biased region" description="Basic and acidic residues" evidence="7">
    <location>
        <begin position="273"/>
        <end position="283"/>
    </location>
</feature>
<dbReference type="EC" id="2.7.13.3" evidence="2"/>
<keyword evidence="11" id="KW-1185">Reference proteome</keyword>
<comment type="caution">
    <text evidence="10">The sequence shown here is derived from an EMBL/GenBank/DDBJ whole genome shotgun (WGS) entry which is preliminary data.</text>
</comment>
<dbReference type="Gene3D" id="1.10.287.130">
    <property type="match status" value="1"/>
</dbReference>
<dbReference type="OrthoDB" id="303614at2759"/>
<feature type="compositionally biased region" description="Polar residues" evidence="7">
    <location>
        <begin position="539"/>
        <end position="549"/>
    </location>
</feature>
<dbReference type="SMART" id="SM00387">
    <property type="entry name" value="HATPase_c"/>
    <property type="match status" value="1"/>
</dbReference>
<feature type="region of interest" description="Disordered" evidence="7">
    <location>
        <begin position="521"/>
        <end position="557"/>
    </location>
</feature>
<protein>
    <recommendedName>
        <fullName evidence="2">histidine kinase</fullName>
        <ecNumber evidence="2">2.7.13.3</ecNumber>
    </recommendedName>
</protein>
<dbReference type="Gene3D" id="3.40.50.2300">
    <property type="match status" value="1"/>
</dbReference>
<dbReference type="GO" id="GO:0009927">
    <property type="term" value="F:histidine phosphotransfer kinase activity"/>
    <property type="evidence" value="ECO:0007669"/>
    <property type="project" value="TreeGrafter"/>
</dbReference>
<comment type="catalytic activity">
    <reaction evidence="1">
        <text>ATP + protein L-histidine = ADP + protein N-phospho-L-histidine.</text>
        <dbReference type="EC" id="2.7.13.3"/>
    </reaction>
</comment>
<dbReference type="InterPro" id="IPR004358">
    <property type="entry name" value="Sig_transdc_His_kin-like_C"/>
</dbReference>
<feature type="compositionally biased region" description="Basic and acidic residues" evidence="7">
    <location>
        <begin position="433"/>
        <end position="445"/>
    </location>
</feature>
<keyword evidence="4" id="KW-0808">Transferase</keyword>
<feature type="compositionally biased region" description="Basic and acidic residues" evidence="7">
    <location>
        <begin position="296"/>
        <end position="313"/>
    </location>
</feature>
<dbReference type="FunFam" id="1.10.287.130:FF:000023">
    <property type="entry name" value="Sensor histidine kinase/response regulator, putative"/>
    <property type="match status" value="1"/>
</dbReference>
<dbReference type="Gene3D" id="3.30.565.10">
    <property type="entry name" value="Histidine kinase-like ATPase, C-terminal domain"/>
    <property type="match status" value="1"/>
</dbReference>
<dbReference type="SMART" id="SM00388">
    <property type="entry name" value="HisKA"/>
    <property type="match status" value="1"/>
</dbReference>
<evidence type="ECO:0000256" key="4">
    <source>
        <dbReference type="ARBA" id="ARBA00022679"/>
    </source>
</evidence>